<gene>
    <name evidence="2" type="ORF">ACH5RR_030327</name>
</gene>
<accession>A0ABD2YWG8</accession>
<dbReference type="Pfam" id="PF08387">
    <property type="entry name" value="FBD"/>
    <property type="match status" value="1"/>
</dbReference>
<dbReference type="AlphaFoldDB" id="A0ABD2YWG8"/>
<evidence type="ECO:0000313" key="3">
    <source>
        <dbReference type="Proteomes" id="UP001630127"/>
    </source>
</evidence>
<evidence type="ECO:0000259" key="1">
    <source>
        <dbReference type="SMART" id="SM00579"/>
    </source>
</evidence>
<sequence length="191" mass="21848">MVSLELSSWETDGDFCKGGNSIIENFGCLPNLEKMKMCSYFIKSLAAGRIPTRLTTALIQLKVLKIYCISFVDDISFVLCLLRSSPNLQGIVIHVDEEEVAQSPISEFLPVPDYSDVTLNQLREVKLQYISGTRPEMEFIKLLLENSPILEKMSILSNINLDDEYYEAHYEVLKKLNTYRRASRNAQVIYH</sequence>
<dbReference type="InterPro" id="IPR006566">
    <property type="entry name" value="FBD"/>
</dbReference>
<reference evidence="2 3" key="1">
    <citation type="submission" date="2024-11" db="EMBL/GenBank/DDBJ databases">
        <title>A near-complete genome assembly of Cinchona calisaya.</title>
        <authorList>
            <person name="Lian D.C."/>
            <person name="Zhao X.W."/>
            <person name="Wei L."/>
        </authorList>
    </citation>
    <scope>NUCLEOTIDE SEQUENCE [LARGE SCALE GENOMIC DNA]</scope>
    <source>
        <tissue evidence="2">Nenye</tissue>
    </source>
</reference>
<proteinExistence type="predicted"/>
<protein>
    <recommendedName>
        <fullName evidence="1">FBD domain-containing protein</fullName>
    </recommendedName>
</protein>
<feature type="domain" description="FBD" evidence="1">
    <location>
        <begin position="115"/>
        <end position="191"/>
    </location>
</feature>
<dbReference type="SUPFAM" id="SSF52047">
    <property type="entry name" value="RNI-like"/>
    <property type="match status" value="1"/>
</dbReference>
<name>A0ABD2YWG8_9GENT</name>
<comment type="caution">
    <text evidence="2">The sequence shown here is derived from an EMBL/GenBank/DDBJ whole genome shotgun (WGS) entry which is preliminary data.</text>
</comment>
<organism evidence="2 3">
    <name type="scientific">Cinchona calisaya</name>
    <dbReference type="NCBI Taxonomy" id="153742"/>
    <lineage>
        <taxon>Eukaryota</taxon>
        <taxon>Viridiplantae</taxon>
        <taxon>Streptophyta</taxon>
        <taxon>Embryophyta</taxon>
        <taxon>Tracheophyta</taxon>
        <taxon>Spermatophyta</taxon>
        <taxon>Magnoliopsida</taxon>
        <taxon>eudicotyledons</taxon>
        <taxon>Gunneridae</taxon>
        <taxon>Pentapetalae</taxon>
        <taxon>asterids</taxon>
        <taxon>lamiids</taxon>
        <taxon>Gentianales</taxon>
        <taxon>Rubiaceae</taxon>
        <taxon>Cinchonoideae</taxon>
        <taxon>Cinchoneae</taxon>
        <taxon>Cinchona</taxon>
    </lineage>
</organism>
<dbReference type="SMART" id="SM00579">
    <property type="entry name" value="FBD"/>
    <property type="match status" value="1"/>
</dbReference>
<keyword evidence="3" id="KW-1185">Reference proteome</keyword>
<evidence type="ECO:0000313" key="2">
    <source>
        <dbReference type="EMBL" id="KAL3510926.1"/>
    </source>
</evidence>
<dbReference type="EMBL" id="JBJUIK010000012">
    <property type="protein sequence ID" value="KAL3510926.1"/>
    <property type="molecule type" value="Genomic_DNA"/>
</dbReference>
<dbReference type="Proteomes" id="UP001630127">
    <property type="component" value="Unassembled WGS sequence"/>
</dbReference>